<sequence>MRMIDRCIDFEFAASPSFGPGVLSRIRMATVRMVRRWRHRSAVIRLHEMSDYQLLDIGLRREDVRSALTSSYFADASLHLTSAARERATRHLRSGRLD</sequence>
<comment type="caution">
    <text evidence="2">The sequence shown here is derived from an EMBL/GenBank/DDBJ whole genome shotgun (WGS) entry which is preliminary data.</text>
</comment>
<organism evidence="2 3">
    <name type="scientific">Mycoplana dimorpha</name>
    <dbReference type="NCBI Taxonomy" id="28320"/>
    <lineage>
        <taxon>Bacteria</taxon>
        <taxon>Pseudomonadati</taxon>
        <taxon>Pseudomonadota</taxon>
        <taxon>Alphaproteobacteria</taxon>
        <taxon>Hyphomicrobiales</taxon>
        <taxon>Rhizobiaceae</taxon>
        <taxon>Mycoplana</taxon>
    </lineage>
</organism>
<name>A0A2T5BH71_MYCDI</name>
<dbReference type="OrthoDB" id="8420502at2"/>
<dbReference type="EMBL" id="PZZZ01000001">
    <property type="protein sequence ID" value="PTM98351.1"/>
    <property type="molecule type" value="Genomic_DNA"/>
</dbReference>
<dbReference type="AlphaFoldDB" id="A0A2T5BH71"/>
<gene>
    <name evidence="2" type="ORF">C7449_10114</name>
</gene>
<proteinExistence type="predicted"/>
<dbReference type="Pfam" id="PF06568">
    <property type="entry name" value="YjiS-like"/>
    <property type="match status" value="1"/>
</dbReference>
<dbReference type="InterPro" id="IPR009506">
    <property type="entry name" value="YjiS-like"/>
</dbReference>
<keyword evidence="3" id="KW-1185">Reference proteome</keyword>
<accession>A0A2T5BH71</accession>
<dbReference type="RefSeq" id="WP_108000750.1">
    <property type="nucleotide sequence ID" value="NZ_JBHEEX010000014.1"/>
</dbReference>
<evidence type="ECO:0000259" key="1">
    <source>
        <dbReference type="Pfam" id="PF06568"/>
    </source>
</evidence>
<reference evidence="2 3" key="1">
    <citation type="submission" date="2018-04" db="EMBL/GenBank/DDBJ databases">
        <title>Genomic Encyclopedia of Type Strains, Phase IV (KMG-IV): sequencing the most valuable type-strain genomes for metagenomic binning, comparative biology and taxonomic classification.</title>
        <authorList>
            <person name="Goeker M."/>
        </authorList>
    </citation>
    <scope>NUCLEOTIDE SEQUENCE [LARGE SCALE GENOMIC DNA]</scope>
    <source>
        <strain evidence="2 3">DSM 7138</strain>
    </source>
</reference>
<protein>
    <submittedName>
        <fullName evidence="2">Uncharacterized protein DUF1127</fullName>
    </submittedName>
</protein>
<evidence type="ECO:0000313" key="3">
    <source>
        <dbReference type="Proteomes" id="UP000241247"/>
    </source>
</evidence>
<feature type="domain" description="YjiS-like" evidence="1">
    <location>
        <begin position="33"/>
        <end position="65"/>
    </location>
</feature>
<evidence type="ECO:0000313" key="2">
    <source>
        <dbReference type="EMBL" id="PTM98351.1"/>
    </source>
</evidence>
<dbReference type="Proteomes" id="UP000241247">
    <property type="component" value="Unassembled WGS sequence"/>
</dbReference>